<dbReference type="GO" id="GO:0006012">
    <property type="term" value="P:galactose metabolic process"/>
    <property type="evidence" value="ECO:0007669"/>
    <property type="project" value="UniProtKB-UniPathway"/>
</dbReference>
<dbReference type="AlphaFoldDB" id="A0A809S437"/>
<dbReference type="GO" id="GO:0003978">
    <property type="term" value="F:UDP-glucose 4-epimerase activity"/>
    <property type="evidence" value="ECO:0007669"/>
    <property type="project" value="UniProtKB-UniRule"/>
</dbReference>
<sequence length="329" mass="35963">MNPMRVLVTGGAGYIGSVVTELLADSGHSVAVFDDLRYGHREAVHPSATLIVGDLLDAPALDSAFESGGFEAVVHLAAESKVEESVRDPSLFYEVNARGTANLLDAMARHGARKIVFSSTASVYGEPKTTPIHEGFPIQPINPYGASKHLCERLLRLASHAGLQHVSLRYFNACGASTRYGEWREQETHIIPILFDAVQGRRASFTLFGDDYPTPDGTCVRDYIHVLDIAQAHIHALGRLGDLPSAVYNVGVGRGYSNREVIESVRRVSGMPLDYSVGPRRSGDPAALIADASKIRDELGWEPQFQDLDSMVRSAWEWRLRFPNGYASS</sequence>
<evidence type="ECO:0000256" key="8">
    <source>
        <dbReference type="ARBA" id="ARBA00023235"/>
    </source>
</evidence>
<evidence type="ECO:0000256" key="9">
    <source>
        <dbReference type="ARBA" id="ARBA00023277"/>
    </source>
</evidence>
<dbReference type="Gene3D" id="3.40.50.720">
    <property type="entry name" value="NAD(P)-binding Rossmann-like Domain"/>
    <property type="match status" value="1"/>
</dbReference>
<dbReference type="Pfam" id="PF01370">
    <property type="entry name" value="Epimerase"/>
    <property type="match status" value="1"/>
</dbReference>
<keyword evidence="7 10" id="KW-0520">NAD</keyword>
<accession>A0A809S437</accession>
<dbReference type="SUPFAM" id="SSF51735">
    <property type="entry name" value="NAD(P)-binding Rossmann-fold domains"/>
    <property type="match status" value="1"/>
</dbReference>
<dbReference type="PANTHER" id="PTHR43725">
    <property type="entry name" value="UDP-GLUCOSE 4-EPIMERASE"/>
    <property type="match status" value="1"/>
</dbReference>
<keyword evidence="8 10" id="KW-0413">Isomerase</keyword>
<dbReference type="EMBL" id="AP021858">
    <property type="protein sequence ID" value="BBO23397.1"/>
    <property type="molecule type" value="Genomic_DNA"/>
</dbReference>
<evidence type="ECO:0000256" key="10">
    <source>
        <dbReference type="RuleBase" id="RU366046"/>
    </source>
</evidence>
<comment type="subunit">
    <text evidence="10">Homodimer.</text>
</comment>
<comment type="similarity">
    <text evidence="4 10">Belongs to the NAD(P)-dependent epimerase/dehydratase family.</text>
</comment>
<comment type="pathway">
    <text evidence="3 10">Carbohydrate metabolism; galactose metabolism.</text>
</comment>
<feature type="domain" description="NAD-dependent epimerase/dehydratase" evidence="11">
    <location>
        <begin position="6"/>
        <end position="251"/>
    </location>
</feature>
<protein>
    <recommendedName>
        <fullName evidence="6 10">UDP-glucose 4-epimerase</fullName>
        <ecNumber evidence="5 10">5.1.3.2</ecNumber>
    </recommendedName>
</protein>
<evidence type="ECO:0000256" key="6">
    <source>
        <dbReference type="ARBA" id="ARBA00018569"/>
    </source>
</evidence>
<comment type="catalytic activity">
    <reaction evidence="1 10">
        <text>UDP-alpha-D-glucose = UDP-alpha-D-galactose</text>
        <dbReference type="Rhea" id="RHEA:22168"/>
        <dbReference type="ChEBI" id="CHEBI:58885"/>
        <dbReference type="ChEBI" id="CHEBI:66914"/>
        <dbReference type="EC" id="5.1.3.2"/>
    </reaction>
</comment>
<evidence type="ECO:0000313" key="12">
    <source>
        <dbReference type="EMBL" id="BBO23397.1"/>
    </source>
</evidence>
<evidence type="ECO:0000256" key="2">
    <source>
        <dbReference type="ARBA" id="ARBA00001911"/>
    </source>
</evidence>
<keyword evidence="9 10" id="KW-0119">Carbohydrate metabolism</keyword>
<organism evidence="12 13">
    <name type="scientific">Candidatus Nitrosymbiomonas proteolyticus</name>
    <dbReference type="NCBI Taxonomy" id="2608984"/>
    <lineage>
        <taxon>Bacteria</taxon>
        <taxon>Bacillati</taxon>
        <taxon>Armatimonadota</taxon>
        <taxon>Armatimonadota incertae sedis</taxon>
        <taxon>Candidatus Nitrosymbiomonas</taxon>
    </lineage>
</organism>
<comment type="cofactor">
    <cofactor evidence="2 10">
        <name>NAD(+)</name>
        <dbReference type="ChEBI" id="CHEBI:57540"/>
    </cofactor>
</comment>
<dbReference type="InterPro" id="IPR036291">
    <property type="entry name" value="NAD(P)-bd_dom_sf"/>
</dbReference>
<dbReference type="InterPro" id="IPR001509">
    <property type="entry name" value="Epimerase_deHydtase"/>
</dbReference>
<dbReference type="PANTHER" id="PTHR43725:SF53">
    <property type="entry name" value="UDP-ARABINOSE 4-EPIMERASE 1"/>
    <property type="match status" value="1"/>
</dbReference>
<evidence type="ECO:0000259" key="11">
    <source>
        <dbReference type="Pfam" id="PF01370"/>
    </source>
</evidence>
<proteinExistence type="inferred from homology"/>
<dbReference type="CDD" id="cd05247">
    <property type="entry name" value="UDP_G4E_1_SDR_e"/>
    <property type="match status" value="1"/>
</dbReference>
<evidence type="ECO:0000256" key="5">
    <source>
        <dbReference type="ARBA" id="ARBA00013189"/>
    </source>
</evidence>
<reference evidence="12" key="1">
    <citation type="journal article" name="DNA Res.">
        <title>The physiological potential of anammox bacteria as revealed by their core genome structure.</title>
        <authorList>
            <person name="Okubo T."/>
            <person name="Toyoda A."/>
            <person name="Fukuhara K."/>
            <person name="Uchiyama I."/>
            <person name="Harigaya Y."/>
            <person name="Kuroiwa M."/>
            <person name="Suzuki T."/>
            <person name="Murakami Y."/>
            <person name="Suwa Y."/>
            <person name="Takami H."/>
        </authorList>
    </citation>
    <scope>NUCLEOTIDE SEQUENCE</scope>
    <source>
        <strain evidence="12">317325-2</strain>
    </source>
</reference>
<gene>
    <name evidence="12" type="ORF">NPRO_09920</name>
</gene>
<evidence type="ECO:0000256" key="3">
    <source>
        <dbReference type="ARBA" id="ARBA00004947"/>
    </source>
</evidence>
<evidence type="ECO:0000256" key="4">
    <source>
        <dbReference type="ARBA" id="ARBA00007637"/>
    </source>
</evidence>
<evidence type="ECO:0000313" key="13">
    <source>
        <dbReference type="Proteomes" id="UP000662873"/>
    </source>
</evidence>
<name>A0A809S437_9BACT</name>
<evidence type="ECO:0000256" key="1">
    <source>
        <dbReference type="ARBA" id="ARBA00000083"/>
    </source>
</evidence>
<dbReference type="InterPro" id="IPR005886">
    <property type="entry name" value="UDP_G4E"/>
</dbReference>
<dbReference type="EC" id="5.1.3.2" evidence="5 10"/>
<dbReference type="UniPathway" id="UPA00214"/>
<dbReference type="KEGG" id="npy:NPRO_09920"/>
<dbReference type="Proteomes" id="UP000662873">
    <property type="component" value="Chromosome"/>
</dbReference>
<dbReference type="NCBIfam" id="TIGR01179">
    <property type="entry name" value="galE"/>
    <property type="match status" value="1"/>
</dbReference>
<evidence type="ECO:0000256" key="7">
    <source>
        <dbReference type="ARBA" id="ARBA00023027"/>
    </source>
</evidence>
<dbReference type="Gene3D" id="3.90.25.10">
    <property type="entry name" value="UDP-galactose 4-epimerase, domain 1"/>
    <property type="match status" value="1"/>
</dbReference>